<reference evidence="1 2" key="1">
    <citation type="submission" date="2015-10" db="EMBL/GenBank/DDBJ databases">
        <title>Draft genome sequence of pyrrolomycin-producing Streptomyces vitaminophilus.</title>
        <authorList>
            <person name="Graham D.E."/>
            <person name="Mahan K.M."/>
            <person name="Klingeman D.M."/>
            <person name="Hettich R.L."/>
            <person name="Parry R.J."/>
        </authorList>
    </citation>
    <scope>NUCLEOTIDE SEQUENCE [LARGE SCALE GENOMIC DNA]</scope>
    <source>
        <strain evidence="1 2">ATCC 31673</strain>
    </source>
</reference>
<dbReference type="AlphaFoldDB" id="A0A0T6LW47"/>
<dbReference type="EMBL" id="LLZU01000005">
    <property type="protein sequence ID" value="KRV50276.1"/>
    <property type="molecule type" value="Genomic_DNA"/>
</dbReference>
<proteinExistence type="predicted"/>
<keyword evidence="2" id="KW-1185">Reference proteome</keyword>
<evidence type="ECO:0000313" key="1">
    <source>
        <dbReference type="EMBL" id="KRV50276.1"/>
    </source>
</evidence>
<dbReference type="STRING" id="76728.AQ490_14270"/>
<dbReference type="Proteomes" id="UP000050867">
    <property type="component" value="Unassembled WGS sequence"/>
</dbReference>
<organism evidence="1 2">
    <name type="scientific">Wenjunlia vitaminophila</name>
    <name type="common">Streptomyces vitaminophilus</name>
    <dbReference type="NCBI Taxonomy" id="76728"/>
    <lineage>
        <taxon>Bacteria</taxon>
        <taxon>Bacillati</taxon>
        <taxon>Actinomycetota</taxon>
        <taxon>Actinomycetes</taxon>
        <taxon>Kitasatosporales</taxon>
        <taxon>Streptomycetaceae</taxon>
        <taxon>Wenjunlia</taxon>
    </lineage>
</organism>
<protein>
    <submittedName>
        <fullName evidence="1">Uncharacterized protein</fullName>
    </submittedName>
</protein>
<sequence length="60" mass="6566">MFLSVVAIDQRRARWVTGTPLVAGVRCPIHRLVAHGARVLPVGRSGLRAYPHPQVAQTEP</sequence>
<evidence type="ECO:0000313" key="2">
    <source>
        <dbReference type="Proteomes" id="UP000050867"/>
    </source>
</evidence>
<accession>A0A0T6LW47</accession>
<comment type="caution">
    <text evidence="1">The sequence shown here is derived from an EMBL/GenBank/DDBJ whole genome shotgun (WGS) entry which is preliminary data.</text>
</comment>
<name>A0A0T6LW47_WENVI</name>
<gene>
    <name evidence="1" type="ORF">AQ490_14270</name>
</gene>